<evidence type="ECO:0000256" key="4">
    <source>
        <dbReference type="ARBA" id="ARBA00022737"/>
    </source>
</evidence>
<organism evidence="9 10">
    <name type="scientific">Eschrichtius robustus</name>
    <name type="common">California gray whale</name>
    <name type="synonym">Eschrichtius gibbosus</name>
    <dbReference type="NCBI Taxonomy" id="9764"/>
    <lineage>
        <taxon>Eukaryota</taxon>
        <taxon>Metazoa</taxon>
        <taxon>Chordata</taxon>
        <taxon>Craniata</taxon>
        <taxon>Vertebrata</taxon>
        <taxon>Euteleostomi</taxon>
        <taxon>Mammalia</taxon>
        <taxon>Eutheria</taxon>
        <taxon>Laurasiatheria</taxon>
        <taxon>Artiodactyla</taxon>
        <taxon>Whippomorpha</taxon>
        <taxon>Cetacea</taxon>
        <taxon>Mysticeti</taxon>
        <taxon>Eschrichtiidae</taxon>
        <taxon>Eschrichtius</taxon>
    </lineage>
</organism>
<keyword evidence="5" id="KW-0106">Calcium</keyword>
<dbReference type="PROSITE" id="PS50294">
    <property type="entry name" value="WD_REPEATS_REGION"/>
    <property type="match status" value="1"/>
</dbReference>
<feature type="compositionally biased region" description="Polar residues" evidence="7">
    <location>
        <begin position="9"/>
        <end position="22"/>
    </location>
</feature>
<dbReference type="Gene3D" id="2.130.10.10">
    <property type="entry name" value="YVTN repeat-like/Quinoprotein amine dehydrogenase"/>
    <property type="match status" value="4"/>
</dbReference>
<dbReference type="PANTHER" id="PTHR44324:SF6">
    <property type="entry name" value="EF-HAND CALCIUM BINDING DOMAIN 8"/>
    <property type="match status" value="1"/>
</dbReference>
<protein>
    <recommendedName>
        <fullName evidence="1">WD repeat-containing protein on Y chromosome</fullName>
    </recommendedName>
</protein>
<feature type="region of interest" description="Disordered" evidence="7">
    <location>
        <begin position="728"/>
        <end position="765"/>
    </location>
</feature>
<dbReference type="SUPFAM" id="SSF50978">
    <property type="entry name" value="WD40 repeat-like"/>
    <property type="match status" value="2"/>
</dbReference>
<dbReference type="InterPro" id="IPR015943">
    <property type="entry name" value="WD40/YVTN_repeat-like_dom_sf"/>
</dbReference>
<evidence type="ECO:0000313" key="10">
    <source>
        <dbReference type="Proteomes" id="UP001159641"/>
    </source>
</evidence>
<dbReference type="SUPFAM" id="SSF47473">
    <property type="entry name" value="EF-hand"/>
    <property type="match status" value="1"/>
</dbReference>
<dbReference type="InterPro" id="IPR018247">
    <property type="entry name" value="EF_Hand_1_Ca_BS"/>
</dbReference>
<reference evidence="9 10" key="1">
    <citation type="submission" date="2022-11" db="EMBL/GenBank/DDBJ databases">
        <title>Whole genome sequence of Eschrichtius robustus ER-17-0199.</title>
        <authorList>
            <person name="Bruniche-Olsen A."/>
            <person name="Black A.N."/>
            <person name="Fields C.J."/>
            <person name="Walden K."/>
            <person name="Dewoody J.A."/>
        </authorList>
    </citation>
    <scope>NUCLEOTIDE SEQUENCE [LARGE SCALE GENOMIC DNA]</scope>
    <source>
        <strain evidence="9">ER-17-0199</strain>
        <tissue evidence="9">Blubber</tissue>
    </source>
</reference>
<feature type="region of interest" description="Disordered" evidence="7">
    <location>
        <begin position="1"/>
        <end position="43"/>
    </location>
</feature>
<feature type="repeat" description="WD" evidence="6">
    <location>
        <begin position="389"/>
        <end position="430"/>
    </location>
</feature>
<dbReference type="Pfam" id="PF00400">
    <property type="entry name" value="WD40"/>
    <property type="match status" value="2"/>
</dbReference>
<evidence type="ECO:0000256" key="6">
    <source>
        <dbReference type="PROSITE-ProRule" id="PRU00221"/>
    </source>
</evidence>
<dbReference type="PROSITE" id="PS50222">
    <property type="entry name" value="EF_HAND_2"/>
    <property type="match status" value="1"/>
</dbReference>
<dbReference type="PANTHER" id="PTHR44324">
    <property type="entry name" value="WD40 REPEAT DOMAIN 95"/>
    <property type="match status" value="1"/>
</dbReference>
<feature type="domain" description="EF-hand" evidence="8">
    <location>
        <begin position="88"/>
        <end position="123"/>
    </location>
</feature>
<dbReference type="GO" id="GO:0005509">
    <property type="term" value="F:calcium ion binding"/>
    <property type="evidence" value="ECO:0007669"/>
    <property type="project" value="InterPro"/>
</dbReference>
<gene>
    <name evidence="9" type="ORF">J1605_003265</name>
</gene>
<feature type="repeat" description="WD" evidence="6">
    <location>
        <begin position="526"/>
        <end position="567"/>
    </location>
</feature>
<dbReference type="PROSITE" id="PS00678">
    <property type="entry name" value="WD_REPEATS_1"/>
    <property type="match status" value="1"/>
</dbReference>
<dbReference type="InterPro" id="IPR001680">
    <property type="entry name" value="WD40_rpt"/>
</dbReference>
<proteinExistence type="predicted"/>
<evidence type="ECO:0000256" key="7">
    <source>
        <dbReference type="SAM" id="MobiDB-lite"/>
    </source>
</evidence>
<dbReference type="InterPro" id="IPR036322">
    <property type="entry name" value="WD40_repeat_dom_sf"/>
</dbReference>
<evidence type="ECO:0000313" key="9">
    <source>
        <dbReference type="EMBL" id="KAJ8794308.1"/>
    </source>
</evidence>
<comment type="caution">
    <text evidence="9">The sequence shown here is derived from an EMBL/GenBank/DDBJ whole genome shotgun (WGS) entry which is preliminary data.</text>
</comment>
<dbReference type="EMBL" id="JAIQCJ010000860">
    <property type="protein sequence ID" value="KAJ8794308.1"/>
    <property type="molecule type" value="Genomic_DNA"/>
</dbReference>
<dbReference type="PROSITE" id="PS00018">
    <property type="entry name" value="EF_HAND_1"/>
    <property type="match status" value="1"/>
</dbReference>
<evidence type="ECO:0000256" key="3">
    <source>
        <dbReference type="ARBA" id="ARBA00022723"/>
    </source>
</evidence>
<dbReference type="InterPro" id="IPR002048">
    <property type="entry name" value="EF_hand_dom"/>
</dbReference>
<keyword evidence="4" id="KW-0677">Repeat</keyword>
<feature type="region of interest" description="Disordered" evidence="7">
    <location>
        <begin position="673"/>
        <end position="709"/>
    </location>
</feature>
<keyword evidence="2 6" id="KW-0853">WD repeat</keyword>
<dbReference type="SMART" id="SM00320">
    <property type="entry name" value="WD40"/>
    <property type="match status" value="8"/>
</dbReference>
<name>A0AB34HT75_ESCRO</name>
<dbReference type="AlphaFoldDB" id="A0AB34HT75"/>
<evidence type="ECO:0000256" key="1">
    <source>
        <dbReference type="ARBA" id="ARBA00014901"/>
    </source>
</evidence>
<keyword evidence="10" id="KW-1185">Reference proteome</keyword>
<dbReference type="PROSITE" id="PS50082">
    <property type="entry name" value="WD_REPEATS_2"/>
    <property type="match status" value="4"/>
</dbReference>
<keyword evidence="3" id="KW-0479">Metal-binding</keyword>
<dbReference type="Gene3D" id="1.10.238.10">
    <property type="entry name" value="EF-hand"/>
    <property type="match status" value="1"/>
</dbReference>
<evidence type="ECO:0000256" key="5">
    <source>
        <dbReference type="ARBA" id="ARBA00022837"/>
    </source>
</evidence>
<feature type="compositionally biased region" description="Low complexity" evidence="7">
    <location>
        <begin position="27"/>
        <end position="41"/>
    </location>
</feature>
<sequence>MSSEDFRESSLSQKVSSAGGSQKNKEVLSSPTPSVSLSQTSDFQHESELFTEPHLAQMEKTFQDEVDSTGALDMKTFVKAVKKILSNTSNEMIEALFLKVDMNCNGSITWQEYLDYVMREFKGKEKMMRSQCRLRFHLPMRIVPLNHGCEIVKVEFLVQRFKKIGHFLTVTKDGILQFWSESFSLTSSFTLYRIHPLHNQQMWVIDMVCLHNMNLVAIASTDQKIEFFDISNCKCVRAFTFIDLDSCVLTLDYWSDYHRAVFCYGDTKGNVIVFTSNDVTNGLFNPRILPRTSKWGSGDALHPNWCQQVKFIPQLNLVASCSAIDKSSLVLTILPSKVPESPKFSVLNLRKGILCFDYCPEKNVLVTGGHDPLIRLWNPFFSKRPVWLMKGHQTSVTHILVNSKHSVLLSISKDKNIRMWDMQDYECLQSFCGKHFALGHCPITSAYFHKDDGSLICSTYSIGVLKGYLETQGPGRAEEKTTTYSTPLCAILYSKVFKQVVSGCLSGVVSVWEVVTGKRMMEFSVTGDQHVELTAMSLDESEACLLTGLRDGTMKMWNYSVGECLLTFPNPDQMEISGIVHMNKVFYMTGWSKRITYFTWVPPFLALLVVGTPSRKLVLGSTRPSRYQNQFLGTSSYNGDILFWNISMFRPILHFNASQSPLPSLPKRVQDAADCATTESHRPSKPCAGQQKWAHKLHTQPPGPSSRAMANANLRRNLMSAPPVMRRLRDKEPAGPAPLQKPLSAGSLSRSRSPHGRPSVFREAERRKGEFHKKLLLQSNASVEKIIFLQSRPRLPHTAALLSSCMDGYIYAWSIHGSGGLLGKFPVDAEDKGDVVVGAMATDENDWILVTGDCKGHIKIWDIKDYCRLTDKQPTHPSKINKFPFLIPKRIQISLPNYSPSEEKKVEAGQTISLVPPKLLIIWKAHLDSVADILYVDSLQLVISAGQDRDVKAWKLSGDAIGMVLLKLSHAPWPFLALALGSSES</sequence>
<dbReference type="Proteomes" id="UP001159641">
    <property type="component" value="Unassembled WGS sequence"/>
</dbReference>
<accession>A0AB34HT75</accession>
<feature type="repeat" description="WD" evidence="6">
    <location>
        <begin position="346"/>
        <end position="378"/>
    </location>
</feature>
<dbReference type="InterPro" id="IPR011992">
    <property type="entry name" value="EF-hand-dom_pair"/>
</dbReference>
<evidence type="ECO:0000259" key="8">
    <source>
        <dbReference type="PROSITE" id="PS50222"/>
    </source>
</evidence>
<dbReference type="InterPro" id="IPR051242">
    <property type="entry name" value="WD-EF-hand_domain"/>
</dbReference>
<feature type="repeat" description="WD" evidence="6">
    <location>
        <begin position="923"/>
        <end position="957"/>
    </location>
</feature>
<evidence type="ECO:0000256" key="2">
    <source>
        <dbReference type="ARBA" id="ARBA00022574"/>
    </source>
</evidence>
<dbReference type="InterPro" id="IPR019775">
    <property type="entry name" value="WD40_repeat_CS"/>
</dbReference>